<sequence>MMLRSESRALRVLIVDHQEAIAETLAMIVKGNGHSACIAHSAEQATGIFPEFRPEVVISDVMLPGMDGVQFAAWLKDRDPNCAVLLISGHPDTSELCNQLDTPRPRFSRSRFTRANF</sequence>
<dbReference type="Pfam" id="PF00072">
    <property type="entry name" value="Response_reg"/>
    <property type="match status" value="1"/>
</dbReference>
<reference evidence="4" key="1">
    <citation type="submission" date="2021-04" db="EMBL/GenBank/DDBJ databases">
        <title>Phylogenetic analysis of Acidobacteriaceae.</title>
        <authorList>
            <person name="Qiu L."/>
            <person name="Zhang Q."/>
        </authorList>
    </citation>
    <scope>NUCLEOTIDE SEQUENCE</scope>
    <source>
        <strain evidence="4">DSM 25168</strain>
    </source>
</reference>
<dbReference type="AlphaFoldDB" id="A0A9J7BP96"/>
<feature type="domain" description="Response regulatory" evidence="3">
    <location>
        <begin position="11"/>
        <end position="117"/>
    </location>
</feature>
<dbReference type="InterPro" id="IPR050595">
    <property type="entry name" value="Bact_response_regulator"/>
</dbReference>
<accession>A0A9J7BP96</accession>
<dbReference type="RefSeq" id="WP_260793943.1">
    <property type="nucleotide sequence ID" value="NZ_CP093313.1"/>
</dbReference>
<dbReference type="PANTHER" id="PTHR44591">
    <property type="entry name" value="STRESS RESPONSE REGULATOR PROTEIN 1"/>
    <property type="match status" value="1"/>
</dbReference>
<proteinExistence type="predicted"/>
<dbReference type="GO" id="GO:0000160">
    <property type="term" value="P:phosphorelay signal transduction system"/>
    <property type="evidence" value="ECO:0007669"/>
    <property type="project" value="InterPro"/>
</dbReference>
<organism evidence="4 5">
    <name type="scientific">Occallatibacter riparius</name>
    <dbReference type="NCBI Taxonomy" id="1002689"/>
    <lineage>
        <taxon>Bacteria</taxon>
        <taxon>Pseudomonadati</taxon>
        <taxon>Acidobacteriota</taxon>
        <taxon>Terriglobia</taxon>
        <taxon>Terriglobales</taxon>
        <taxon>Acidobacteriaceae</taxon>
        <taxon>Occallatibacter</taxon>
    </lineage>
</organism>
<evidence type="ECO:0000313" key="5">
    <source>
        <dbReference type="Proteomes" id="UP001059380"/>
    </source>
</evidence>
<dbReference type="Proteomes" id="UP001059380">
    <property type="component" value="Chromosome"/>
</dbReference>
<name>A0A9J7BP96_9BACT</name>
<dbReference type="SUPFAM" id="SSF52172">
    <property type="entry name" value="CheY-like"/>
    <property type="match status" value="1"/>
</dbReference>
<dbReference type="Gene3D" id="3.40.50.2300">
    <property type="match status" value="1"/>
</dbReference>
<dbReference type="InterPro" id="IPR001789">
    <property type="entry name" value="Sig_transdc_resp-reg_receiver"/>
</dbReference>
<evidence type="ECO:0000259" key="3">
    <source>
        <dbReference type="PROSITE" id="PS50110"/>
    </source>
</evidence>
<dbReference type="PANTHER" id="PTHR44591:SF3">
    <property type="entry name" value="RESPONSE REGULATORY DOMAIN-CONTAINING PROTEIN"/>
    <property type="match status" value="1"/>
</dbReference>
<evidence type="ECO:0000313" key="4">
    <source>
        <dbReference type="EMBL" id="UWZ84439.1"/>
    </source>
</evidence>
<protein>
    <submittedName>
        <fullName evidence="4">Response regulator</fullName>
    </submittedName>
</protein>
<keyword evidence="1 2" id="KW-0597">Phosphoprotein</keyword>
<keyword evidence="5" id="KW-1185">Reference proteome</keyword>
<dbReference type="EMBL" id="CP093313">
    <property type="protein sequence ID" value="UWZ84439.1"/>
    <property type="molecule type" value="Genomic_DNA"/>
</dbReference>
<dbReference type="PROSITE" id="PS50110">
    <property type="entry name" value="RESPONSE_REGULATORY"/>
    <property type="match status" value="1"/>
</dbReference>
<dbReference type="SMART" id="SM00448">
    <property type="entry name" value="REC"/>
    <property type="match status" value="1"/>
</dbReference>
<dbReference type="KEGG" id="orp:MOP44_00550"/>
<evidence type="ECO:0000256" key="2">
    <source>
        <dbReference type="PROSITE-ProRule" id="PRU00169"/>
    </source>
</evidence>
<dbReference type="InterPro" id="IPR011006">
    <property type="entry name" value="CheY-like_superfamily"/>
</dbReference>
<evidence type="ECO:0000256" key="1">
    <source>
        <dbReference type="ARBA" id="ARBA00022553"/>
    </source>
</evidence>
<gene>
    <name evidence="4" type="ORF">MOP44_00550</name>
</gene>
<feature type="modified residue" description="4-aspartylphosphate" evidence="2">
    <location>
        <position position="60"/>
    </location>
</feature>